<keyword evidence="7" id="KW-0503">Monooxygenase</keyword>
<dbReference type="InterPro" id="IPR002401">
    <property type="entry name" value="Cyt_P450_E_grp-I"/>
</dbReference>
<keyword evidence="10" id="KW-1185">Reference proteome</keyword>
<dbReference type="AlphaFoldDB" id="A0A6A5VH91"/>
<dbReference type="CDD" id="cd11061">
    <property type="entry name" value="CYP67-like"/>
    <property type="match status" value="1"/>
</dbReference>
<gene>
    <name evidence="9" type="ORF">BU23DRAFT_67477</name>
</gene>
<dbReference type="Gene3D" id="1.10.630.10">
    <property type="entry name" value="Cytochrome P450"/>
    <property type="match status" value="1"/>
</dbReference>
<dbReference type="EMBL" id="ML976669">
    <property type="protein sequence ID" value="KAF1975779.1"/>
    <property type="molecule type" value="Genomic_DNA"/>
</dbReference>
<evidence type="ECO:0000256" key="1">
    <source>
        <dbReference type="ARBA" id="ARBA00001971"/>
    </source>
</evidence>
<dbReference type="Pfam" id="PF00067">
    <property type="entry name" value="p450"/>
    <property type="match status" value="1"/>
</dbReference>
<keyword evidence="3" id="KW-0349">Heme</keyword>
<dbReference type="PANTHER" id="PTHR24305">
    <property type="entry name" value="CYTOCHROME P450"/>
    <property type="match status" value="1"/>
</dbReference>
<sequence>MHLNIDNTKRAVGMGILRLSSFHIGIVISASILLISELLTRSDVPSLTSLQILCVSIYRVVFHPPARYPRPFVAKITDAYAGYHGWIGDVHLDAHQLHKKYGTFVRYGPNRLLVNSVNGLRDIYSHGKNVQKSTTYLPMVPRKNTWSTLTTIDKQHHRFKRGLLRSQLRNQQLEESEPMMLQYIQKLCTKLSEGSTLQEASEPRDMAQWCEFFTVDVMGSFTFGEELGMLESSENHFVMDKLHKYSGMMGVSLQIPSLAKLKLERILGFLTTWTRPQRLWNAWTSAFAARVLNTEPGCAKGIFPHIVAARDRRGNQLKIEELWAEGSFLLLAGFETSATTLAALFFYLAHNPGAYARLEAEIRSTFSNPSEICTGSNLTSCVYLDACINETMRMSPATPGSPLREVLRGGLVVDGQFVPPGIDVGCCIYALHHHPEYFEDPDTFIPERWMEARDENDTNWEERLAR</sequence>
<evidence type="ECO:0000256" key="4">
    <source>
        <dbReference type="ARBA" id="ARBA00022723"/>
    </source>
</evidence>
<accession>A0A6A5VH91</accession>
<protein>
    <submittedName>
        <fullName evidence="9">Cytochrome P450</fullName>
    </submittedName>
</protein>
<evidence type="ECO:0000256" key="8">
    <source>
        <dbReference type="SAM" id="Phobius"/>
    </source>
</evidence>
<dbReference type="OrthoDB" id="1470350at2759"/>
<dbReference type="InterPro" id="IPR001128">
    <property type="entry name" value="Cyt_P450"/>
</dbReference>
<dbReference type="GO" id="GO:0020037">
    <property type="term" value="F:heme binding"/>
    <property type="evidence" value="ECO:0007669"/>
    <property type="project" value="InterPro"/>
</dbReference>
<name>A0A6A5VH91_9PLEO</name>
<evidence type="ECO:0000256" key="6">
    <source>
        <dbReference type="ARBA" id="ARBA00023004"/>
    </source>
</evidence>
<comment type="similarity">
    <text evidence="2">Belongs to the cytochrome P450 family.</text>
</comment>
<keyword evidence="4" id="KW-0479">Metal-binding</keyword>
<proteinExistence type="inferred from homology"/>
<dbReference type="PANTHER" id="PTHR24305:SF237">
    <property type="entry name" value="CYTOCHROME P450 MONOOXYGENASE ATNE-RELATED"/>
    <property type="match status" value="1"/>
</dbReference>
<dbReference type="Proteomes" id="UP000800036">
    <property type="component" value="Unassembled WGS sequence"/>
</dbReference>
<evidence type="ECO:0000256" key="3">
    <source>
        <dbReference type="ARBA" id="ARBA00022617"/>
    </source>
</evidence>
<organism evidence="9 10">
    <name type="scientific">Bimuria novae-zelandiae CBS 107.79</name>
    <dbReference type="NCBI Taxonomy" id="1447943"/>
    <lineage>
        <taxon>Eukaryota</taxon>
        <taxon>Fungi</taxon>
        <taxon>Dikarya</taxon>
        <taxon>Ascomycota</taxon>
        <taxon>Pezizomycotina</taxon>
        <taxon>Dothideomycetes</taxon>
        <taxon>Pleosporomycetidae</taxon>
        <taxon>Pleosporales</taxon>
        <taxon>Massarineae</taxon>
        <taxon>Didymosphaeriaceae</taxon>
        <taxon>Bimuria</taxon>
    </lineage>
</organism>
<keyword evidence="5" id="KW-0560">Oxidoreductase</keyword>
<evidence type="ECO:0000313" key="10">
    <source>
        <dbReference type="Proteomes" id="UP000800036"/>
    </source>
</evidence>
<dbReference type="InterPro" id="IPR050121">
    <property type="entry name" value="Cytochrome_P450_monoxygenase"/>
</dbReference>
<evidence type="ECO:0000256" key="5">
    <source>
        <dbReference type="ARBA" id="ARBA00023002"/>
    </source>
</evidence>
<dbReference type="PRINTS" id="PR00463">
    <property type="entry name" value="EP450I"/>
</dbReference>
<dbReference type="GO" id="GO:0005506">
    <property type="term" value="F:iron ion binding"/>
    <property type="evidence" value="ECO:0007669"/>
    <property type="project" value="InterPro"/>
</dbReference>
<comment type="cofactor">
    <cofactor evidence="1">
        <name>heme</name>
        <dbReference type="ChEBI" id="CHEBI:30413"/>
    </cofactor>
</comment>
<evidence type="ECO:0000256" key="2">
    <source>
        <dbReference type="ARBA" id="ARBA00010617"/>
    </source>
</evidence>
<dbReference type="SUPFAM" id="SSF48264">
    <property type="entry name" value="Cytochrome P450"/>
    <property type="match status" value="1"/>
</dbReference>
<dbReference type="GO" id="GO:0004497">
    <property type="term" value="F:monooxygenase activity"/>
    <property type="evidence" value="ECO:0007669"/>
    <property type="project" value="UniProtKB-KW"/>
</dbReference>
<keyword evidence="6" id="KW-0408">Iron</keyword>
<reference evidence="9" key="1">
    <citation type="journal article" date="2020" name="Stud. Mycol.">
        <title>101 Dothideomycetes genomes: a test case for predicting lifestyles and emergence of pathogens.</title>
        <authorList>
            <person name="Haridas S."/>
            <person name="Albert R."/>
            <person name="Binder M."/>
            <person name="Bloem J."/>
            <person name="Labutti K."/>
            <person name="Salamov A."/>
            <person name="Andreopoulos B."/>
            <person name="Baker S."/>
            <person name="Barry K."/>
            <person name="Bills G."/>
            <person name="Bluhm B."/>
            <person name="Cannon C."/>
            <person name="Castanera R."/>
            <person name="Culley D."/>
            <person name="Daum C."/>
            <person name="Ezra D."/>
            <person name="Gonzalez J."/>
            <person name="Henrissat B."/>
            <person name="Kuo A."/>
            <person name="Liang C."/>
            <person name="Lipzen A."/>
            <person name="Lutzoni F."/>
            <person name="Magnuson J."/>
            <person name="Mondo S."/>
            <person name="Nolan M."/>
            <person name="Ohm R."/>
            <person name="Pangilinan J."/>
            <person name="Park H.-J."/>
            <person name="Ramirez L."/>
            <person name="Alfaro M."/>
            <person name="Sun H."/>
            <person name="Tritt A."/>
            <person name="Yoshinaga Y."/>
            <person name="Zwiers L.-H."/>
            <person name="Turgeon B."/>
            <person name="Goodwin S."/>
            <person name="Spatafora J."/>
            <person name="Crous P."/>
            <person name="Grigoriev I."/>
        </authorList>
    </citation>
    <scope>NUCLEOTIDE SEQUENCE</scope>
    <source>
        <strain evidence="9">CBS 107.79</strain>
    </source>
</reference>
<evidence type="ECO:0000313" key="9">
    <source>
        <dbReference type="EMBL" id="KAF1975779.1"/>
    </source>
</evidence>
<dbReference type="GO" id="GO:0016705">
    <property type="term" value="F:oxidoreductase activity, acting on paired donors, with incorporation or reduction of molecular oxygen"/>
    <property type="evidence" value="ECO:0007669"/>
    <property type="project" value="InterPro"/>
</dbReference>
<keyword evidence="8" id="KW-0472">Membrane</keyword>
<evidence type="ECO:0000256" key="7">
    <source>
        <dbReference type="ARBA" id="ARBA00023033"/>
    </source>
</evidence>
<keyword evidence="8" id="KW-1133">Transmembrane helix</keyword>
<feature type="transmembrane region" description="Helical" evidence="8">
    <location>
        <begin position="21"/>
        <end position="39"/>
    </location>
</feature>
<dbReference type="InterPro" id="IPR036396">
    <property type="entry name" value="Cyt_P450_sf"/>
</dbReference>
<keyword evidence="8" id="KW-0812">Transmembrane</keyword>